<dbReference type="Proteomes" id="UP001457282">
    <property type="component" value="Unassembled WGS sequence"/>
</dbReference>
<organism evidence="11 12">
    <name type="scientific">Rubus argutus</name>
    <name type="common">Southern blackberry</name>
    <dbReference type="NCBI Taxonomy" id="59490"/>
    <lineage>
        <taxon>Eukaryota</taxon>
        <taxon>Viridiplantae</taxon>
        <taxon>Streptophyta</taxon>
        <taxon>Embryophyta</taxon>
        <taxon>Tracheophyta</taxon>
        <taxon>Spermatophyta</taxon>
        <taxon>Magnoliopsida</taxon>
        <taxon>eudicotyledons</taxon>
        <taxon>Gunneridae</taxon>
        <taxon>Pentapetalae</taxon>
        <taxon>rosids</taxon>
        <taxon>fabids</taxon>
        <taxon>Rosales</taxon>
        <taxon>Rosaceae</taxon>
        <taxon>Rosoideae</taxon>
        <taxon>Rosoideae incertae sedis</taxon>
        <taxon>Rubus</taxon>
    </lineage>
</organism>
<gene>
    <name evidence="11" type="ORF">M0R45_005580</name>
</gene>
<evidence type="ECO:0000313" key="11">
    <source>
        <dbReference type="EMBL" id="KAK9950075.1"/>
    </source>
</evidence>
<evidence type="ECO:0000256" key="5">
    <source>
        <dbReference type="ARBA" id="ARBA00022723"/>
    </source>
</evidence>
<dbReference type="EMBL" id="JBEDUW010000001">
    <property type="protein sequence ID" value="KAK9950075.1"/>
    <property type="molecule type" value="Genomic_DNA"/>
</dbReference>
<dbReference type="PANTHER" id="PTHR47947">
    <property type="entry name" value="CYTOCHROME P450 82C3-RELATED"/>
    <property type="match status" value="1"/>
</dbReference>
<evidence type="ECO:0000256" key="9">
    <source>
        <dbReference type="ARBA" id="ARBA00023033"/>
    </source>
</evidence>
<comment type="caution">
    <text evidence="11">The sequence shown here is derived from an EMBL/GenBank/DDBJ whole genome shotgun (WGS) entry which is preliminary data.</text>
</comment>
<dbReference type="AlphaFoldDB" id="A0AAW1YN59"/>
<keyword evidence="4" id="KW-0812">Transmembrane</keyword>
<dbReference type="GO" id="GO:0016020">
    <property type="term" value="C:membrane"/>
    <property type="evidence" value="ECO:0007669"/>
    <property type="project" value="UniProtKB-SubCell"/>
</dbReference>
<evidence type="ECO:0000313" key="12">
    <source>
        <dbReference type="Proteomes" id="UP001457282"/>
    </source>
</evidence>
<protein>
    <submittedName>
        <fullName evidence="11">Uncharacterized protein</fullName>
    </submittedName>
</protein>
<keyword evidence="8" id="KW-0408">Iron</keyword>
<keyword evidence="9" id="KW-0503">Monooxygenase</keyword>
<evidence type="ECO:0000256" key="6">
    <source>
        <dbReference type="ARBA" id="ARBA00022989"/>
    </source>
</evidence>
<evidence type="ECO:0000256" key="2">
    <source>
        <dbReference type="ARBA" id="ARBA00010617"/>
    </source>
</evidence>
<reference evidence="11 12" key="1">
    <citation type="journal article" date="2023" name="G3 (Bethesda)">
        <title>A chromosome-length genome assembly and annotation of blackberry (Rubus argutus, cv. 'Hillquist').</title>
        <authorList>
            <person name="Bruna T."/>
            <person name="Aryal R."/>
            <person name="Dudchenko O."/>
            <person name="Sargent D.J."/>
            <person name="Mead D."/>
            <person name="Buti M."/>
            <person name="Cavallini A."/>
            <person name="Hytonen T."/>
            <person name="Andres J."/>
            <person name="Pham M."/>
            <person name="Weisz D."/>
            <person name="Mascagni F."/>
            <person name="Usai G."/>
            <person name="Natali L."/>
            <person name="Bassil N."/>
            <person name="Fernandez G.E."/>
            <person name="Lomsadze A."/>
            <person name="Armour M."/>
            <person name="Olukolu B."/>
            <person name="Poorten T."/>
            <person name="Britton C."/>
            <person name="Davik J."/>
            <person name="Ashrafi H."/>
            <person name="Aiden E.L."/>
            <person name="Borodovsky M."/>
            <person name="Worthington M."/>
        </authorList>
    </citation>
    <scope>NUCLEOTIDE SEQUENCE [LARGE SCALE GENOMIC DNA]</scope>
    <source>
        <strain evidence="11">PI 553951</strain>
    </source>
</reference>
<dbReference type="GO" id="GO:0046872">
    <property type="term" value="F:metal ion binding"/>
    <property type="evidence" value="ECO:0007669"/>
    <property type="project" value="UniProtKB-KW"/>
</dbReference>
<evidence type="ECO:0000256" key="1">
    <source>
        <dbReference type="ARBA" id="ARBA00004167"/>
    </source>
</evidence>
<evidence type="ECO:0000256" key="10">
    <source>
        <dbReference type="ARBA" id="ARBA00023136"/>
    </source>
</evidence>
<sequence length="162" mass="18294">MVAGKRYVGDHVSDKEEGKEFIEIMDEAFSYGGGTNPGEFMPFFNWFGGGGYERKVKSWPREQMCSCKESQHEYYYDEIIKALILSVLFGAPIKPALDLVPSMLSLKPELGLPLASLIQCFEWERVSEKEVDMMEGKGLTMPKLVPLVAMCKPCSFLNKVLH</sequence>
<comment type="subcellular location">
    <subcellularLocation>
        <location evidence="1">Membrane</location>
        <topology evidence="1">Single-pass membrane protein</topology>
    </subcellularLocation>
</comment>
<evidence type="ECO:0000256" key="8">
    <source>
        <dbReference type="ARBA" id="ARBA00023004"/>
    </source>
</evidence>
<keyword evidence="12" id="KW-1185">Reference proteome</keyword>
<keyword evidence="5" id="KW-0479">Metal-binding</keyword>
<proteinExistence type="inferred from homology"/>
<evidence type="ECO:0000256" key="7">
    <source>
        <dbReference type="ARBA" id="ARBA00023002"/>
    </source>
</evidence>
<accession>A0AAW1YN59</accession>
<keyword evidence="7" id="KW-0560">Oxidoreductase</keyword>
<name>A0AAW1YN59_RUBAR</name>
<comment type="similarity">
    <text evidence="2">Belongs to the cytochrome P450 family.</text>
</comment>
<evidence type="ECO:0000256" key="4">
    <source>
        <dbReference type="ARBA" id="ARBA00022692"/>
    </source>
</evidence>
<keyword evidence="10" id="KW-0472">Membrane</keyword>
<dbReference type="PANTHER" id="PTHR47947:SF62">
    <property type="entry name" value="CYTOCHROME P450, FAMILY 81, SUBFAMILY D, POLYPEPTIDE 5"/>
    <property type="match status" value="1"/>
</dbReference>
<dbReference type="InterPro" id="IPR050651">
    <property type="entry name" value="Plant_Cytochrome_P450_Monoox"/>
</dbReference>
<keyword evidence="3" id="KW-0349">Heme</keyword>
<dbReference type="GO" id="GO:0004497">
    <property type="term" value="F:monooxygenase activity"/>
    <property type="evidence" value="ECO:0007669"/>
    <property type="project" value="UniProtKB-KW"/>
</dbReference>
<keyword evidence="6" id="KW-1133">Transmembrane helix</keyword>
<evidence type="ECO:0000256" key="3">
    <source>
        <dbReference type="ARBA" id="ARBA00022617"/>
    </source>
</evidence>